<accession>A0ACB7XJ39</accession>
<comment type="caution">
    <text evidence="1">The sequence shown here is derived from an EMBL/GenBank/DDBJ whole genome shotgun (WGS) entry which is preliminary data.</text>
</comment>
<proteinExistence type="predicted"/>
<evidence type="ECO:0000313" key="2">
    <source>
        <dbReference type="Proteomes" id="UP000828048"/>
    </source>
</evidence>
<gene>
    <name evidence="1" type="ORF">Vadar_021667</name>
</gene>
<keyword evidence="2" id="KW-1185">Reference proteome</keyword>
<dbReference type="Proteomes" id="UP000828048">
    <property type="component" value="Chromosome 10"/>
</dbReference>
<protein>
    <submittedName>
        <fullName evidence="1">Uncharacterized protein</fullName>
    </submittedName>
</protein>
<evidence type="ECO:0000313" key="1">
    <source>
        <dbReference type="EMBL" id="KAH7840792.1"/>
    </source>
</evidence>
<sequence length="585" mass="64252">MVFGGPSLARNSLLGYARNEFSSLRDQQNKQNLVVSVGFMAITRPLWSRSLSLFQGEKGIAVSTGKPLHFKGSKFHRIITGFGPMKHVVFEKVVKGMDSVKKIELLGTADGKPSRLVKILDCGETSEQKIQDAAAAEKEDKSDKTADHHNDTDILDKFRSLTCSQSPIQSPSPVDRQPAISVWLISRLGPRLDDKHPSRQESSIAVPTTNPKIVKSASPSLSRSSSPGGHRGWFPTVISVLKMERKYTAVILARHREHTQGVLFKRTGFALQVSPISARGALQAYWICTTGFTNILLRSYNTDFPSNAMNGYMLKELCASICIFKIKIKEELEAIASKLEASPSTSEAAPSDQSPNGSHAADANFVLYIREKVKELSLDLKSITQLYDEYAVPFELWEICLEMLYFANYSGDTDSSIVRETWARLIDQALSRGGIAEACAVLKRVGSHIYPGDGAALPLDTLCLHLEKAALRLVSGVETVGDDDVARALLAACKGAIEPVLNTYDQLLSNGAILPSPNLWLAPPFCADQTTIFSQGIRAKIISAANRYMTEVRRLALPQSQTEAVYRGFRELEGSLLTPFSLNQF</sequence>
<organism evidence="1 2">
    <name type="scientific">Vaccinium darrowii</name>
    <dbReference type="NCBI Taxonomy" id="229202"/>
    <lineage>
        <taxon>Eukaryota</taxon>
        <taxon>Viridiplantae</taxon>
        <taxon>Streptophyta</taxon>
        <taxon>Embryophyta</taxon>
        <taxon>Tracheophyta</taxon>
        <taxon>Spermatophyta</taxon>
        <taxon>Magnoliopsida</taxon>
        <taxon>eudicotyledons</taxon>
        <taxon>Gunneridae</taxon>
        <taxon>Pentapetalae</taxon>
        <taxon>asterids</taxon>
        <taxon>Ericales</taxon>
        <taxon>Ericaceae</taxon>
        <taxon>Vaccinioideae</taxon>
        <taxon>Vaccinieae</taxon>
        <taxon>Vaccinium</taxon>
    </lineage>
</organism>
<reference evidence="1 2" key="1">
    <citation type="journal article" date="2021" name="Hortic Res">
        <title>High-quality reference genome and annotation aids understanding of berry development for evergreen blueberry (Vaccinium darrowii).</title>
        <authorList>
            <person name="Yu J."/>
            <person name="Hulse-Kemp A.M."/>
            <person name="Babiker E."/>
            <person name="Staton M."/>
        </authorList>
    </citation>
    <scope>NUCLEOTIDE SEQUENCE [LARGE SCALE GENOMIC DNA]</scope>
    <source>
        <strain evidence="2">cv. NJ 8807/NJ 8810</strain>
        <tissue evidence="1">Young leaf</tissue>
    </source>
</reference>
<name>A0ACB7XJ39_9ERIC</name>
<dbReference type="EMBL" id="CM037160">
    <property type="protein sequence ID" value="KAH7840792.1"/>
    <property type="molecule type" value="Genomic_DNA"/>
</dbReference>